<evidence type="ECO:0000256" key="8">
    <source>
        <dbReference type="SAM" id="Phobius"/>
    </source>
</evidence>
<gene>
    <name evidence="9" type="ORF">KTO63_21345</name>
</gene>
<evidence type="ECO:0000256" key="7">
    <source>
        <dbReference type="ARBA" id="ARBA00024033"/>
    </source>
</evidence>
<evidence type="ECO:0000313" key="9">
    <source>
        <dbReference type="EMBL" id="MBV4359729.1"/>
    </source>
</evidence>
<accession>A0A9E2SEP3</accession>
<sequence>MSQYSKRVLIILLSLLAIVSIAKSFYYTEKFGGTDLRCRIVGSRLLLTDQSPYFYKWHNGDDVRYLDPNDELNRKVNGNVVTPALLLLNKPLSLLSYKYIRILWTVILYVLFGLSLFFIWKVNESKKKIFLPLAIILLGFMMSDSMFCNVERGQTYILYAFIFSLSYFVYNSKSRYNHLLAGAITGISIWLRPLFLLLNIPFLLQKDFKWVLGSAIGFVLGLFVFFLPLKATWADYSNAMKHYEMEQLGKESYVPTNHLITKPKDVEGVSNLTDYKSGFASAGMSNLQHIFKARGYELRAPMLIALFAVVVIICSLFFLWKNSVKQFDTHDLFLFGFLLYMMSELFLIGARGGYNNIQWIFPAFIMLIFLRENIVAVAVLLLGIAFMNGWPFLFPNQSALGEAIMFYVLVDYIFIRRLTVDRCNGENVRPSGLPLRH</sequence>
<feature type="transmembrane region" description="Helical" evidence="8">
    <location>
        <begin position="153"/>
        <end position="170"/>
    </location>
</feature>
<comment type="subcellular location">
    <subcellularLocation>
        <location evidence="1">Cell membrane</location>
        <topology evidence="1">Multi-pass membrane protein</topology>
    </subcellularLocation>
</comment>
<keyword evidence="4 8" id="KW-0812">Transmembrane</keyword>
<protein>
    <submittedName>
        <fullName evidence="9">DUF2029 domain-containing protein</fullName>
    </submittedName>
</protein>
<feature type="transmembrane region" description="Helical" evidence="8">
    <location>
        <begin position="179"/>
        <end position="204"/>
    </location>
</feature>
<feature type="transmembrane region" description="Helical" evidence="8">
    <location>
        <begin position="300"/>
        <end position="320"/>
    </location>
</feature>
<feature type="transmembrane region" description="Helical" evidence="8">
    <location>
        <begin position="210"/>
        <end position="229"/>
    </location>
</feature>
<evidence type="ECO:0000313" key="10">
    <source>
        <dbReference type="Proteomes" id="UP000812270"/>
    </source>
</evidence>
<proteinExistence type="inferred from homology"/>
<feature type="transmembrane region" description="Helical" evidence="8">
    <location>
        <begin position="129"/>
        <end position="147"/>
    </location>
</feature>
<comment type="caution">
    <text evidence="9">The sequence shown here is derived from an EMBL/GenBank/DDBJ whole genome shotgun (WGS) entry which is preliminary data.</text>
</comment>
<feature type="transmembrane region" description="Helical" evidence="8">
    <location>
        <begin position="99"/>
        <end position="120"/>
    </location>
</feature>
<dbReference type="InterPro" id="IPR018584">
    <property type="entry name" value="GT87"/>
</dbReference>
<feature type="transmembrane region" description="Helical" evidence="8">
    <location>
        <begin position="398"/>
        <end position="415"/>
    </location>
</feature>
<reference evidence="9" key="1">
    <citation type="submission" date="2021-06" db="EMBL/GenBank/DDBJ databases">
        <authorList>
            <person name="Huq M.A."/>
        </authorList>
    </citation>
    <scope>NUCLEOTIDE SEQUENCE</scope>
    <source>
        <strain evidence="9">MAH-26</strain>
    </source>
</reference>
<dbReference type="Proteomes" id="UP000812270">
    <property type="component" value="Unassembled WGS sequence"/>
</dbReference>
<evidence type="ECO:0000256" key="6">
    <source>
        <dbReference type="ARBA" id="ARBA00023136"/>
    </source>
</evidence>
<dbReference type="RefSeq" id="WP_217793993.1">
    <property type="nucleotide sequence ID" value="NZ_JAHSPG010000016.1"/>
</dbReference>
<dbReference type="Pfam" id="PF09594">
    <property type="entry name" value="GT87"/>
    <property type="match status" value="1"/>
</dbReference>
<keyword evidence="2" id="KW-1003">Cell membrane</keyword>
<evidence type="ECO:0000256" key="4">
    <source>
        <dbReference type="ARBA" id="ARBA00022692"/>
    </source>
</evidence>
<feature type="transmembrane region" description="Helical" evidence="8">
    <location>
        <begin position="332"/>
        <end position="350"/>
    </location>
</feature>
<comment type="similarity">
    <text evidence="7">Belongs to the glycosyltransferase 87 family.</text>
</comment>
<dbReference type="GO" id="GO:0005886">
    <property type="term" value="C:plasma membrane"/>
    <property type="evidence" value="ECO:0007669"/>
    <property type="project" value="UniProtKB-SubCell"/>
</dbReference>
<feature type="transmembrane region" description="Helical" evidence="8">
    <location>
        <begin position="359"/>
        <end position="386"/>
    </location>
</feature>
<evidence type="ECO:0000256" key="5">
    <source>
        <dbReference type="ARBA" id="ARBA00022989"/>
    </source>
</evidence>
<evidence type="ECO:0000256" key="2">
    <source>
        <dbReference type="ARBA" id="ARBA00022475"/>
    </source>
</evidence>
<dbReference type="GO" id="GO:0016758">
    <property type="term" value="F:hexosyltransferase activity"/>
    <property type="evidence" value="ECO:0007669"/>
    <property type="project" value="InterPro"/>
</dbReference>
<keyword evidence="6 8" id="KW-0472">Membrane</keyword>
<keyword evidence="3" id="KW-0808">Transferase</keyword>
<organism evidence="9 10">
    <name type="scientific">Pinibacter aurantiacus</name>
    <dbReference type="NCBI Taxonomy" id="2851599"/>
    <lineage>
        <taxon>Bacteria</taxon>
        <taxon>Pseudomonadati</taxon>
        <taxon>Bacteroidota</taxon>
        <taxon>Chitinophagia</taxon>
        <taxon>Chitinophagales</taxon>
        <taxon>Chitinophagaceae</taxon>
        <taxon>Pinibacter</taxon>
    </lineage>
</organism>
<name>A0A9E2SEP3_9BACT</name>
<evidence type="ECO:0000256" key="3">
    <source>
        <dbReference type="ARBA" id="ARBA00022679"/>
    </source>
</evidence>
<dbReference type="AlphaFoldDB" id="A0A9E2SEP3"/>
<evidence type="ECO:0000256" key="1">
    <source>
        <dbReference type="ARBA" id="ARBA00004651"/>
    </source>
</evidence>
<keyword evidence="10" id="KW-1185">Reference proteome</keyword>
<keyword evidence="5 8" id="KW-1133">Transmembrane helix</keyword>
<dbReference type="EMBL" id="JAHSPG010000016">
    <property type="protein sequence ID" value="MBV4359729.1"/>
    <property type="molecule type" value="Genomic_DNA"/>
</dbReference>